<evidence type="ECO:0000256" key="5">
    <source>
        <dbReference type="ARBA" id="ARBA00023242"/>
    </source>
</evidence>
<keyword evidence="4" id="KW-0804">Transcription</keyword>
<proteinExistence type="inferred from homology"/>
<name>A0AAF0PS52_SOLVR</name>
<sequence>MWSEFKANTKIKVRNGEKTEFWKDAWHEAGRLEVLYPDIYSLVSHQQKTIVDHWTPQGWNFIFRRQLNDWEIQRVTDFFNTIGQFNGLEGGQDILWWKGNRKGNFKVGCAYNWLNHTNQPQSHWPWRGIWKSKIPLKVACFVWLLANEAVLTQDNLKRRGIQLCSRCFFCGENAETVNHLFLHCKITSQLWRLFLNLKGMSWTMPSKITEAIQSWEEAGKQSKNRDRWRIVPASIWWAIWKERNSRAFDSVEKNSAVRRAGRTQGIITQTRIARSITVKDVIAVLEREPQMSKSTLIYRLYEKARSNASSAESS</sequence>
<evidence type="ECO:0000313" key="9">
    <source>
        <dbReference type="Proteomes" id="UP001234989"/>
    </source>
</evidence>
<gene>
    <name evidence="8" type="ORF">MTR67_001121</name>
</gene>
<accession>A0AAF0PS52</accession>
<dbReference type="PANTHER" id="PTHR36617:SF16">
    <property type="entry name" value="OS04G0516500 PROTEIN"/>
    <property type="match status" value="1"/>
</dbReference>
<dbReference type="GO" id="GO:0006352">
    <property type="term" value="P:DNA-templated transcription initiation"/>
    <property type="evidence" value="ECO:0007669"/>
    <property type="project" value="InterPro"/>
</dbReference>
<dbReference type="Proteomes" id="UP001234989">
    <property type="component" value="Chromosome 1"/>
</dbReference>
<evidence type="ECO:0000313" key="8">
    <source>
        <dbReference type="EMBL" id="WMV07736.1"/>
    </source>
</evidence>
<dbReference type="PANTHER" id="PTHR36617">
    <property type="entry name" value="PROTEIN, PUTATIVE-RELATED"/>
    <property type="match status" value="1"/>
</dbReference>
<dbReference type="Pfam" id="PF05236">
    <property type="entry name" value="TAF4"/>
    <property type="match status" value="1"/>
</dbReference>
<feature type="domain" description="Transcription initiation factor TFIID component TAF4 C-terminal" evidence="6">
    <location>
        <begin position="251"/>
        <end position="300"/>
    </location>
</feature>
<dbReference type="AlphaFoldDB" id="A0AAF0PS52"/>
<evidence type="ECO:0000256" key="1">
    <source>
        <dbReference type="ARBA" id="ARBA00004123"/>
    </source>
</evidence>
<dbReference type="Pfam" id="PF13966">
    <property type="entry name" value="zf-RVT"/>
    <property type="match status" value="1"/>
</dbReference>
<evidence type="ECO:0000256" key="2">
    <source>
        <dbReference type="ARBA" id="ARBA00006178"/>
    </source>
</evidence>
<evidence type="ECO:0000259" key="6">
    <source>
        <dbReference type="Pfam" id="PF05236"/>
    </source>
</evidence>
<comment type="similarity">
    <text evidence="2">Belongs to the TAF4 family.</text>
</comment>
<dbReference type="InterPro" id="IPR026960">
    <property type="entry name" value="RVT-Znf"/>
</dbReference>
<keyword evidence="3" id="KW-0805">Transcription regulation</keyword>
<dbReference type="GO" id="GO:0005669">
    <property type="term" value="C:transcription factor TFIID complex"/>
    <property type="evidence" value="ECO:0007669"/>
    <property type="project" value="InterPro"/>
</dbReference>
<keyword evidence="5" id="KW-0539">Nucleus</keyword>
<evidence type="ECO:0008006" key="10">
    <source>
        <dbReference type="Google" id="ProtNLM"/>
    </source>
</evidence>
<reference evidence="8" key="1">
    <citation type="submission" date="2023-08" db="EMBL/GenBank/DDBJ databases">
        <title>A de novo genome assembly of Solanum verrucosum Schlechtendal, a Mexican diploid species geographically isolated from the other diploid A-genome species in potato relatives.</title>
        <authorList>
            <person name="Hosaka K."/>
        </authorList>
    </citation>
    <scope>NUCLEOTIDE SEQUENCE</scope>
    <source>
        <tissue evidence="8">Young leaves</tissue>
    </source>
</reference>
<evidence type="ECO:0000259" key="7">
    <source>
        <dbReference type="Pfam" id="PF13966"/>
    </source>
</evidence>
<comment type="subcellular location">
    <subcellularLocation>
        <location evidence="1">Nucleus</location>
    </subcellularLocation>
</comment>
<evidence type="ECO:0000256" key="4">
    <source>
        <dbReference type="ARBA" id="ARBA00023163"/>
    </source>
</evidence>
<dbReference type="EMBL" id="CP133612">
    <property type="protein sequence ID" value="WMV07736.1"/>
    <property type="molecule type" value="Genomic_DNA"/>
</dbReference>
<protein>
    <recommendedName>
        <fullName evidence="10">Reverse transcriptase zinc-binding domain-containing protein</fullName>
    </recommendedName>
</protein>
<organism evidence="8 9">
    <name type="scientific">Solanum verrucosum</name>
    <dbReference type="NCBI Taxonomy" id="315347"/>
    <lineage>
        <taxon>Eukaryota</taxon>
        <taxon>Viridiplantae</taxon>
        <taxon>Streptophyta</taxon>
        <taxon>Embryophyta</taxon>
        <taxon>Tracheophyta</taxon>
        <taxon>Spermatophyta</taxon>
        <taxon>Magnoliopsida</taxon>
        <taxon>eudicotyledons</taxon>
        <taxon>Gunneridae</taxon>
        <taxon>Pentapetalae</taxon>
        <taxon>asterids</taxon>
        <taxon>lamiids</taxon>
        <taxon>Solanales</taxon>
        <taxon>Solanaceae</taxon>
        <taxon>Solanoideae</taxon>
        <taxon>Solaneae</taxon>
        <taxon>Solanum</taxon>
    </lineage>
</organism>
<evidence type="ECO:0000256" key="3">
    <source>
        <dbReference type="ARBA" id="ARBA00023015"/>
    </source>
</evidence>
<keyword evidence="9" id="KW-1185">Reference proteome</keyword>
<feature type="domain" description="Reverse transcriptase zinc-binding" evidence="7">
    <location>
        <begin position="105"/>
        <end position="191"/>
    </location>
</feature>
<dbReference type="InterPro" id="IPR007900">
    <property type="entry name" value="TAF4_C"/>
</dbReference>